<evidence type="ECO:0000313" key="6">
    <source>
        <dbReference type="EMBL" id="RRD60080.1"/>
    </source>
</evidence>
<dbReference type="InterPro" id="IPR011123">
    <property type="entry name" value="Y_Y_Y"/>
</dbReference>
<reference evidence="6 7" key="1">
    <citation type="submission" date="2018-11" db="EMBL/GenBank/DDBJ databases">
        <title>Genomes From Bacteria Associated with the Canine Oral Cavity: a Test Case for Automated Genome-Based Taxonomic Assignment.</title>
        <authorList>
            <person name="Coil D.A."/>
            <person name="Jospin G."/>
            <person name="Darling A.E."/>
            <person name="Wallis C."/>
            <person name="Davis I.J."/>
            <person name="Harris S."/>
            <person name="Eisen J.A."/>
            <person name="Holcombe L.J."/>
            <person name="O'Flynn C."/>
        </authorList>
    </citation>
    <scope>NUCLEOTIDE SEQUENCE [LARGE SCALE GENOMIC DNA]</scope>
    <source>
        <strain evidence="6 7">OH2617_COT-023</strain>
    </source>
</reference>
<dbReference type="OrthoDB" id="908907at2"/>
<feature type="transmembrane region" description="Helical" evidence="1">
    <location>
        <begin position="714"/>
        <end position="736"/>
    </location>
</feature>
<dbReference type="Pfam" id="PF07494">
    <property type="entry name" value="Reg_prop"/>
    <property type="match status" value="2"/>
</dbReference>
<dbReference type="PANTHER" id="PTHR34220:SF7">
    <property type="entry name" value="SENSOR HISTIDINE KINASE YPDA"/>
    <property type="match status" value="1"/>
</dbReference>
<evidence type="ECO:0000259" key="3">
    <source>
        <dbReference type="Pfam" id="PF02518"/>
    </source>
</evidence>
<dbReference type="Pfam" id="PF02518">
    <property type="entry name" value="HATPase_c"/>
    <property type="match status" value="1"/>
</dbReference>
<dbReference type="InterPro" id="IPR013783">
    <property type="entry name" value="Ig-like_fold"/>
</dbReference>
<dbReference type="SUPFAM" id="SSF63829">
    <property type="entry name" value="Calcium-dependent phosphotriesterase"/>
    <property type="match status" value="2"/>
</dbReference>
<evidence type="ECO:0000313" key="7">
    <source>
        <dbReference type="Proteomes" id="UP000278609"/>
    </source>
</evidence>
<evidence type="ECO:0000256" key="1">
    <source>
        <dbReference type="SAM" id="Phobius"/>
    </source>
</evidence>
<keyword evidence="2" id="KW-0732">Signal</keyword>
<protein>
    <recommendedName>
        <fullName evidence="8">Histidine kinase</fullName>
    </recommendedName>
</protein>
<keyword evidence="1" id="KW-0812">Transmembrane</keyword>
<evidence type="ECO:0000259" key="4">
    <source>
        <dbReference type="Pfam" id="PF06580"/>
    </source>
</evidence>
<dbReference type="InterPro" id="IPR003594">
    <property type="entry name" value="HATPase_dom"/>
</dbReference>
<proteinExistence type="predicted"/>
<dbReference type="EMBL" id="RQYS01000031">
    <property type="protein sequence ID" value="RRD60080.1"/>
    <property type="molecule type" value="Genomic_DNA"/>
</dbReference>
<feature type="chain" id="PRO_5018080594" description="Histidine kinase" evidence="2">
    <location>
        <begin position="19"/>
        <end position="965"/>
    </location>
</feature>
<evidence type="ECO:0008006" key="8">
    <source>
        <dbReference type="Google" id="ProtNLM"/>
    </source>
</evidence>
<feature type="signal peptide" evidence="2">
    <location>
        <begin position="1"/>
        <end position="18"/>
    </location>
</feature>
<dbReference type="SUPFAM" id="SSF55874">
    <property type="entry name" value="ATPase domain of HSP90 chaperone/DNA topoisomerase II/histidine kinase"/>
    <property type="match status" value="1"/>
</dbReference>
<dbReference type="Pfam" id="PF07495">
    <property type="entry name" value="Y_Y_Y"/>
    <property type="match status" value="1"/>
</dbReference>
<name>A0A3P1XPY5_TANFO</name>
<gene>
    <name evidence="6" type="ORF">EII40_08085</name>
</gene>
<dbReference type="PANTHER" id="PTHR34220">
    <property type="entry name" value="SENSOR HISTIDINE KINASE YPDA"/>
    <property type="match status" value="1"/>
</dbReference>
<dbReference type="Proteomes" id="UP000278609">
    <property type="component" value="Unassembled WGS sequence"/>
</dbReference>
<dbReference type="InterPro" id="IPR010559">
    <property type="entry name" value="Sig_transdc_His_kin_internal"/>
</dbReference>
<feature type="domain" description="Signal transduction histidine kinase internal region" evidence="4">
    <location>
        <begin position="758"/>
        <end position="836"/>
    </location>
</feature>
<dbReference type="InterPro" id="IPR036890">
    <property type="entry name" value="HATPase_C_sf"/>
</dbReference>
<dbReference type="AlphaFoldDB" id="A0A3P1XPY5"/>
<dbReference type="InterPro" id="IPR050640">
    <property type="entry name" value="Bact_2-comp_sensor_kinase"/>
</dbReference>
<accession>A0A3P1XPY5</accession>
<dbReference type="Gene3D" id="3.30.565.10">
    <property type="entry name" value="Histidine kinase-like ATPase, C-terminal domain"/>
    <property type="match status" value="1"/>
</dbReference>
<sequence>MKNIRCCLRLFFLLSVCAAGYARQPALTSEYAYRHYTTRDGLPSYAIESLYQDSRGFIWVATANGFARYDGFRFESYLKGRFSNITRVSENSRQEPAAYGFSLYTIDQQADTIQTKHYPEGFYAYRNNHPRLPREYAILNNTAGRRILYRDTDSGWVKVLEHTDLDRTLEFAIRPYIDTVAQRIYLPLETGLSVVSLNGKKIAAFEGYFARDFFYYEHTLCFIATNGIFRIVNNEKIELIQPLALNEGTITLVCSPDKNGHLIFCDDRTIYRYDGNRVETIFEGINHVTDLLIDTEGNLWVATYEGVYNLFRLQFRNYSFPDKKDVVRGVVPDGPNGVIAGTYRGALLRLQDGKSTVLSYPANPYGQFFGAENARSTEAAYFAGAQDVLKISGKNIRWLNLPQQNYRFVATQQDGTLICSGEKTIRIITPDGRIVRSFSTDSLPQSCHSCVCADLRGTLWYGGGKGITSISGKTAQLIRNEHVATTIVTVHDNAGSVWFGSENRLLQAVNDTVRLVHTFDALIRSIFFTSKDRIIVTTLDGIYIAATPTADFVKYDHLNGFTGTEPMAAKMAEDADGTVWMPAVTCLVAFRPEALLIEQPKPKLYVQSLQVSKDNVFWKKKDLKRLELSHHERNLRIGYIGLLYSASSNVRYRYRLTGFQNEWSQPVAEREVTFNNLPPGRYTFELKADVGMSGTETETISLPLYIRPAFWQTWLFKIALFVACAGLIAFFVFRYLKRRHEREIQRVNRQKEMNELRIQSIRLKSIPHFNSNVLAGIEYFILTKSKEEANELLSTYSRFTNITLHDIDKAQRSLKDELDYVQMYLRLEKMRYGDKLMYTVDIADDVRQEIQIPNMVLHTFTENAVKHGIRGKSSAGRVVIRAVAERNGVRLSVEDDGVGRSVSAENNPAPGRQGHGLSILMRQIALYNQQNAEKIEEKIVDLKNENGEAIGTRFELYVPYKYKYV</sequence>
<dbReference type="InterPro" id="IPR011110">
    <property type="entry name" value="Reg_prop"/>
</dbReference>
<feature type="domain" description="Histidine kinase/HSP90-like ATPase" evidence="3">
    <location>
        <begin position="856"/>
        <end position="960"/>
    </location>
</feature>
<dbReference type="GO" id="GO:0016020">
    <property type="term" value="C:membrane"/>
    <property type="evidence" value="ECO:0007669"/>
    <property type="project" value="InterPro"/>
</dbReference>
<dbReference type="Gene3D" id="2.130.10.10">
    <property type="entry name" value="YVTN repeat-like/Quinoprotein amine dehydrogenase"/>
    <property type="match status" value="2"/>
</dbReference>
<evidence type="ECO:0000259" key="5">
    <source>
        <dbReference type="Pfam" id="PF07495"/>
    </source>
</evidence>
<organism evidence="6 7">
    <name type="scientific">Tannerella forsythia</name>
    <name type="common">Bacteroides forsythus</name>
    <dbReference type="NCBI Taxonomy" id="28112"/>
    <lineage>
        <taxon>Bacteria</taxon>
        <taxon>Pseudomonadati</taxon>
        <taxon>Bacteroidota</taxon>
        <taxon>Bacteroidia</taxon>
        <taxon>Bacteroidales</taxon>
        <taxon>Tannerellaceae</taxon>
        <taxon>Tannerella</taxon>
    </lineage>
</organism>
<dbReference type="Gene3D" id="2.60.40.10">
    <property type="entry name" value="Immunoglobulins"/>
    <property type="match status" value="1"/>
</dbReference>
<keyword evidence="1" id="KW-0472">Membrane</keyword>
<keyword evidence="1" id="KW-1133">Transmembrane helix</keyword>
<feature type="domain" description="Two component regulator three Y" evidence="5">
    <location>
        <begin position="644"/>
        <end position="706"/>
    </location>
</feature>
<evidence type="ECO:0000256" key="2">
    <source>
        <dbReference type="SAM" id="SignalP"/>
    </source>
</evidence>
<dbReference type="InterPro" id="IPR015943">
    <property type="entry name" value="WD40/YVTN_repeat-like_dom_sf"/>
</dbReference>
<dbReference type="Pfam" id="PF06580">
    <property type="entry name" value="His_kinase"/>
    <property type="match status" value="1"/>
</dbReference>
<dbReference type="RefSeq" id="WP_124751762.1">
    <property type="nucleotide sequence ID" value="NZ_RQYS01000031.1"/>
</dbReference>
<dbReference type="GO" id="GO:0000155">
    <property type="term" value="F:phosphorelay sensor kinase activity"/>
    <property type="evidence" value="ECO:0007669"/>
    <property type="project" value="InterPro"/>
</dbReference>
<comment type="caution">
    <text evidence="6">The sequence shown here is derived from an EMBL/GenBank/DDBJ whole genome shotgun (WGS) entry which is preliminary data.</text>
</comment>